<evidence type="ECO:0000313" key="3">
    <source>
        <dbReference type="EMBL" id="SFS51839.1"/>
    </source>
</evidence>
<dbReference type="STRING" id="95161.SAMN05660874_01457"/>
<dbReference type="EMBL" id="FOZX01000002">
    <property type="protein sequence ID" value="SFS51839.1"/>
    <property type="molecule type" value="Genomic_DNA"/>
</dbReference>
<protein>
    <recommendedName>
        <fullName evidence="5">DUF305 domain-containing protein</fullName>
    </recommendedName>
</protein>
<feature type="compositionally biased region" description="Pro residues" evidence="1">
    <location>
        <begin position="30"/>
        <end position="39"/>
    </location>
</feature>
<proteinExistence type="predicted"/>
<dbReference type="OrthoDB" id="3692046at2"/>
<feature type="signal peptide" evidence="2">
    <location>
        <begin position="1"/>
        <end position="18"/>
    </location>
</feature>
<dbReference type="PROSITE" id="PS51257">
    <property type="entry name" value="PROKAR_LIPOPROTEIN"/>
    <property type="match status" value="1"/>
</dbReference>
<keyword evidence="2" id="KW-0732">Signal</keyword>
<dbReference type="RefSeq" id="WP_093414843.1">
    <property type="nucleotide sequence ID" value="NZ_FOZX01000002.1"/>
</dbReference>
<evidence type="ECO:0000313" key="4">
    <source>
        <dbReference type="Proteomes" id="UP000198852"/>
    </source>
</evidence>
<organism evidence="3 4">
    <name type="scientific">Saccharopolyspora flava</name>
    <dbReference type="NCBI Taxonomy" id="95161"/>
    <lineage>
        <taxon>Bacteria</taxon>
        <taxon>Bacillati</taxon>
        <taxon>Actinomycetota</taxon>
        <taxon>Actinomycetes</taxon>
        <taxon>Pseudonocardiales</taxon>
        <taxon>Pseudonocardiaceae</taxon>
        <taxon>Saccharopolyspora</taxon>
    </lineage>
</organism>
<gene>
    <name evidence="3" type="ORF">SAMN05660874_01457</name>
</gene>
<feature type="region of interest" description="Disordered" evidence="1">
    <location>
        <begin position="21"/>
        <end position="62"/>
    </location>
</feature>
<feature type="chain" id="PRO_5039386680" description="DUF305 domain-containing protein" evidence="2">
    <location>
        <begin position="19"/>
        <end position="179"/>
    </location>
</feature>
<sequence>MRKSTIIGAVLVGGIALAGCTPAEYDSDQPPAPGTPPADAPQMAGQAASGEHGGTSGASGAAAQLLSNRQQVLALAELAATKATSPQAKEVAAELQQSATEQVSELKQLAGGSGAQSAQPDAALSALSGPAFDAQWKQKVLSLVGQAPTLAQGDAELSELATELTAEQQEITTKLNAVA</sequence>
<dbReference type="AlphaFoldDB" id="A0A1I6QH91"/>
<accession>A0A1I6QH91</accession>
<reference evidence="4" key="1">
    <citation type="submission" date="2016-10" db="EMBL/GenBank/DDBJ databases">
        <authorList>
            <person name="Varghese N."/>
            <person name="Submissions S."/>
        </authorList>
    </citation>
    <scope>NUCLEOTIDE SEQUENCE [LARGE SCALE GENOMIC DNA]</scope>
    <source>
        <strain evidence="4">DSM 44771</strain>
    </source>
</reference>
<evidence type="ECO:0000256" key="2">
    <source>
        <dbReference type="SAM" id="SignalP"/>
    </source>
</evidence>
<keyword evidence="4" id="KW-1185">Reference proteome</keyword>
<evidence type="ECO:0008006" key="5">
    <source>
        <dbReference type="Google" id="ProtNLM"/>
    </source>
</evidence>
<dbReference type="Proteomes" id="UP000198852">
    <property type="component" value="Unassembled WGS sequence"/>
</dbReference>
<evidence type="ECO:0000256" key="1">
    <source>
        <dbReference type="SAM" id="MobiDB-lite"/>
    </source>
</evidence>
<name>A0A1I6QH91_9PSEU</name>